<dbReference type="Gene3D" id="3.40.640.10">
    <property type="entry name" value="Type I PLP-dependent aspartate aminotransferase-like (Major domain)"/>
    <property type="match status" value="1"/>
</dbReference>
<feature type="non-terminal residue" evidence="1">
    <location>
        <position position="1"/>
    </location>
</feature>
<protein>
    <submittedName>
        <fullName evidence="1">Uncharacterized protein</fullName>
    </submittedName>
</protein>
<dbReference type="EMBL" id="SNRY01007665">
    <property type="protein sequence ID" value="KAA6309984.1"/>
    <property type="molecule type" value="Genomic_DNA"/>
</dbReference>
<sequence length="70" mass="7969">CGRSGVLEENGRWSNVVYMPCTSENNFIPQIPDKRIDILFLCYPQRTPVNPAVFEKLRNSMAHFLAPSIS</sequence>
<gene>
    <name evidence="1" type="ORF">EZS27_038630</name>
</gene>
<proteinExistence type="predicted"/>
<evidence type="ECO:0000313" key="1">
    <source>
        <dbReference type="EMBL" id="KAA6309984.1"/>
    </source>
</evidence>
<dbReference type="InterPro" id="IPR015421">
    <property type="entry name" value="PyrdxlP-dep_Trfase_major"/>
</dbReference>
<reference evidence="1" key="1">
    <citation type="submission" date="2019-03" db="EMBL/GenBank/DDBJ databases">
        <title>Single cell metagenomics reveals metabolic interactions within the superorganism composed of flagellate Streblomastix strix and complex community of Bacteroidetes bacteria on its surface.</title>
        <authorList>
            <person name="Treitli S.C."/>
            <person name="Kolisko M."/>
            <person name="Husnik F."/>
            <person name="Keeling P."/>
            <person name="Hampl V."/>
        </authorList>
    </citation>
    <scope>NUCLEOTIDE SEQUENCE</scope>
    <source>
        <strain evidence="1">STM</strain>
    </source>
</reference>
<comment type="caution">
    <text evidence="1">The sequence shown here is derived from an EMBL/GenBank/DDBJ whole genome shotgun (WGS) entry which is preliminary data.</text>
</comment>
<accession>A0A5J4PMY6</accession>
<name>A0A5J4PMY6_9ZZZZ</name>
<dbReference type="AlphaFoldDB" id="A0A5J4PMY6"/>
<organism evidence="1">
    <name type="scientific">termite gut metagenome</name>
    <dbReference type="NCBI Taxonomy" id="433724"/>
    <lineage>
        <taxon>unclassified sequences</taxon>
        <taxon>metagenomes</taxon>
        <taxon>organismal metagenomes</taxon>
    </lineage>
</organism>